<proteinExistence type="predicted"/>
<evidence type="ECO:0000313" key="2">
    <source>
        <dbReference type="EMBL" id="CAG7908995.1"/>
    </source>
</evidence>
<protein>
    <recommendedName>
        <fullName evidence="1">Reverse transcriptase domain-containing protein</fullName>
    </recommendedName>
</protein>
<dbReference type="Pfam" id="PF13966">
    <property type="entry name" value="zf-RVT"/>
    <property type="match status" value="1"/>
</dbReference>
<sequence length="978" mass="110130">MYTTHPDYSSLISTAWLAQIIPADPMFSLYQRLRAAKECCKNINRTTFSGIQNRARQAFEALEIVQQRVLTSPSPELFEEERKCRDYWIFFSAAEESFMRQKSRIRWLSLGDLNTRFFFSSVMAHLSRNIIYFLLDGQNQRISDQFLMKSMTLLFYQTLLGTPTIGVTPYSVEEIQEIHPFRCGPDLTSLLSAIPTDSEIKAAVFSLPRNKAPGPDGFSVDFFISSWELVGQDLISAVRHFFTSSSMLRQVNTTVITLIPKFPGAASLKDFRPISLCNTVYKVISRILSARLKLLAPLAVQNNQVGFVKGRLLCENVLLASELVKDFDKPGLTRRGCLQIDISKAFDNLDWAFVINILRAFGLPQVFISWISSCISTPHYSVCFNGELVGFFPGKKGLRQGDPLSSTLFVLAMDILSKDLDKAASSQIFIPHPACLDPLVTHLSFADDVLVFFDGTERSLQGILTVLHGFHRVSGLAINLAKSSLFLDGNNSNLTQQLATRFHISHGALPVKYLGLPLLPHKPRPLDYQPLIDKVLARISGWTVRHLSFAGRLQLIQSVIYGIINFWGSVFPLPKGCLDKLEQICNAFLWNGDPSHARGAKVAWATICTPKPAGGLGLRRLAGIINVFGLKLIWLLFSKSGSLWVAWVKNNLIRNKIFWISDFQNCGSWIWHQILKLRTTARPRVHCQIESGINASFWIDNWTGTGPLINLTGEIGPMVTGIPLSSSVAQASSNGIWSLPRGRHQIVRLLRQTLTLDPPSASNTQPDVYLWQNDLNGTPGLFSASKTWASLHPSPPPVAWHKTVWFKERIPKQAFIVWVLMWDRLSTRDKLLSWGISVPSDCILCGTSPETSFHLFFECSYSSEVWLSFFMHPLLSPPTSYTAALLWLRSCSSNPKLKVICHLLYQTTIYGIWRERNSRIHSGTPKPPHILRKDIITLLRAKLAGLDQATRHSTRHHLLGPIDGHESFLCNWFRFIQI</sequence>
<dbReference type="InterPro" id="IPR000477">
    <property type="entry name" value="RT_dom"/>
</dbReference>
<accession>A0A8D9MGV9</accession>
<dbReference type="Pfam" id="PF00078">
    <property type="entry name" value="RVT_1"/>
    <property type="match status" value="1"/>
</dbReference>
<evidence type="ECO:0000259" key="1">
    <source>
        <dbReference type="PROSITE" id="PS50878"/>
    </source>
</evidence>
<gene>
    <name evidence="2" type="ORF">BRAPAZ1V2_A10P02410.2</name>
</gene>
<dbReference type="SUPFAM" id="SSF56672">
    <property type="entry name" value="DNA/RNA polymerases"/>
    <property type="match status" value="1"/>
</dbReference>
<dbReference type="Proteomes" id="UP000694005">
    <property type="component" value="Chromosome A10"/>
</dbReference>
<dbReference type="PROSITE" id="PS50878">
    <property type="entry name" value="RT_POL"/>
    <property type="match status" value="1"/>
</dbReference>
<dbReference type="InterPro" id="IPR026960">
    <property type="entry name" value="RVT-Znf"/>
</dbReference>
<dbReference type="EMBL" id="LS974626">
    <property type="protein sequence ID" value="CAG7908995.1"/>
    <property type="molecule type" value="Genomic_DNA"/>
</dbReference>
<evidence type="ECO:0000313" key="3">
    <source>
        <dbReference type="Proteomes" id="UP000694005"/>
    </source>
</evidence>
<dbReference type="PANTHER" id="PTHR33116:SF76">
    <property type="entry name" value="DUF4283 DOMAIN-CONTAINING PROTEIN"/>
    <property type="match status" value="1"/>
</dbReference>
<dbReference type="InterPro" id="IPR043502">
    <property type="entry name" value="DNA/RNA_pol_sf"/>
</dbReference>
<feature type="domain" description="Reverse transcriptase" evidence="1">
    <location>
        <begin position="240"/>
        <end position="518"/>
    </location>
</feature>
<dbReference type="CDD" id="cd01650">
    <property type="entry name" value="RT_nLTR_like"/>
    <property type="match status" value="1"/>
</dbReference>
<dbReference type="Gramene" id="A10p02410.2_BraZ1">
    <property type="protein sequence ID" value="A10p02410.2_BraZ1.CDS.1"/>
    <property type="gene ID" value="A10g02410.2_BraZ1"/>
</dbReference>
<name>A0A8D9MGV9_BRACM</name>
<organism evidence="2 3">
    <name type="scientific">Brassica campestris</name>
    <name type="common">Field mustard</name>
    <dbReference type="NCBI Taxonomy" id="3711"/>
    <lineage>
        <taxon>Eukaryota</taxon>
        <taxon>Viridiplantae</taxon>
        <taxon>Streptophyta</taxon>
        <taxon>Embryophyta</taxon>
        <taxon>Tracheophyta</taxon>
        <taxon>Spermatophyta</taxon>
        <taxon>Magnoliopsida</taxon>
        <taxon>eudicotyledons</taxon>
        <taxon>Gunneridae</taxon>
        <taxon>Pentapetalae</taxon>
        <taxon>rosids</taxon>
        <taxon>malvids</taxon>
        <taxon>Brassicales</taxon>
        <taxon>Brassicaceae</taxon>
        <taxon>Brassiceae</taxon>
        <taxon>Brassica</taxon>
    </lineage>
</organism>
<reference evidence="2 3" key="1">
    <citation type="submission" date="2021-07" db="EMBL/GenBank/DDBJ databases">
        <authorList>
            <consortium name="Genoscope - CEA"/>
            <person name="William W."/>
        </authorList>
    </citation>
    <scope>NUCLEOTIDE SEQUENCE [LARGE SCALE GENOMIC DNA]</scope>
</reference>
<dbReference type="PANTHER" id="PTHR33116">
    <property type="entry name" value="REVERSE TRANSCRIPTASE ZINC-BINDING DOMAIN-CONTAINING PROTEIN-RELATED-RELATED"/>
    <property type="match status" value="1"/>
</dbReference>
<dbReference type="AlphaFoldDB" id="A0A8D9MGV9"/>